<dbReference type="AlphaFoldDB" id="A0A9L0KM35"/>
<keyword evidence="2" id="KW-1185">Reference proteome</keyword>
<dbReference type="InterPro" id="IPR050150">
    <property type="entry name" value="IgV_Light_Chain"/>
</dbReference>
<dbReference type="Ensembl" id="ENSEAST00005077723.1">
    <property type="protein sequence ID" value="ENSEASP00005063041.1"/>
    <property type="gene ID" value="ENSEASG00005033908.1"/>
</dbReference>
<sequence>MKGSILWGLRRMRETCSISISAELRGVCTTAWIPLSSPSSCTAQTQSACVTQLLSASASLGALAMLSCTLSSEQSTFYMGWNQQHPRKTPQDVTCLKSEGSHSKGDGIPDHFWGSSSGADRYSTIPTSHSVEHLTALLCHLLKQQ</sequence>
<reference evidence="1" key="2">
    <citation type="submission" date="2025-08" db="UniProtKB">
        <authorList>
            <consortium name="Ensembl"/>
        </authorList>
    </citation>
    <scope>IDENTIFICATION</scope>
</reference>
<reference evidence="1 2" key="1">
    <citation type="journal article" date="2020" name="Nat. Commun.">
        <title>Donkey genomes provide new insights into domestication and selection for coat color.</title>
        <authorList>
            <person name="Wang"/>
            <person name="C."/>
            <person name="Li"/>
            <person name="H."/>
            <person name="Guo"/>
            <person name="Y."/>
            <person name="Huang"/>
            <person name="J."/>
            <person name="Sun"/>
            <person name="Y."/>
            <person name="Min"/>
            <person name="J."/>
            <person name="Wang"/>
            <person name="J."/>
            <person name="Fang"/>
            <person name="X."/>
            <person name="Zhao"/>
            <person name="Z."/>
            <person name="Wang"/>
            <person name="S."/>
            <person name="Zhang"/>
            <person name="Y."/>
            <person name="Liu"/>
            <person name="Q."/>
            <person name="Jiang"/>
            <person name="Q."/>
            <person name="Wang"/>
            <person name="X."/>
            <person name="Guo"/>
            <person name="Y."/>
            <person name="Yang"/>
            <person name="C."/>
            <person name="Wang"/>
            <person name="Y."/>
            <person name="Tian"/>
            <person name="F."/>
            <person name="Zhuang"/>
            <person name="G."/>
            <person name="Fan"/>
            <person name="Y."/>
            <person name="Gao"/>
            <person name="Q."/>
            <person name="Li"/>
            <person name="Y."/>
            <person name="Ju"/>
            <person name="Z."/>
            <person name="Li"/>
            <person name="J."/>
            <person name="Li"/>
            <person name="R."/>
            <person name="Hou"/>
            <person name="M."/>
            <person name="Yang"/>
            <person name="G."/>
            <person name="Liu"/>
            <person name="G."/>
            <person name="Liu"/>
            <person name="W."/>
            <person name="Guo"/>
            <person name="J."/>
            <person name="Pan"/>
            <person name="S."/>
            <person name="Fan"/>
            <person name="G."/>
            <person name="Zhang"/>
            <person name="W."/>
            <person name="Zhang"/>
            <person name="R."/>
            <person name="Yu"/>
            <person name="J."/>
            <person name="Zhang"/>
            <person name="X."/>
            <person name="Yin"/>
            <person name="Q."/>
            <person name="Ji"/>
            <person name="C."/>
            <person name="Jin"/>
            <person name="Y."/>
            <person name="Yue"/>
            <person name="G."/>
            <person name="Liu"/>
            <person name="M."/>
            <person name="Xu"/>
            <person name="J."/>
            <person name="Liu"/>
            <person name="S."/>
            <person name="Jordana"/>
            <person name="J."/>
            <person name="Noce"/>
            <person name="A."/>
            <person name="Amills"/>
            <person name="M."/>
            <person name="Wu"/>
            <person name="D.D."/>
            <person name="Li"/>
            <person name="S."/>
            <person name="Zhou"/>
            <person name="X. and Zhong"/>
            <person name="J."/>
        </authorList>
    </citation>
    <scope>NUCLEOTIDE SEQUENCE [LARGE SCALE GENOMIC DNA]</scope>
</reference>
<dbReference type="InterPro" id="IPR036179">
    <property type="entry name" value="Ig-like_dom_sf"/>
</dbReference>
<dbReference type="InterPro" id="IPR013783">
    <property type="entry name" value="Ig-like_fold"/>
</dbReference>
<dbReference type="SUPFAM" id="SSF48726">
    <property type="entry name" value="Immunoglobulin"/>
    <property type="match status" value="1"/>
</dbReference>
<organism evidence="1 2">
    <name type="scientific">Equus asinus</name>
    <name type="common">Donkey</name>
    <name type="synonym">Equus africanus asinus</name>
    <dbReference type="NCBI Taxonomy" id="9793"/>
    <lineage>
        <taxon>Eukaryota</taxon>
        <taxon>Metazoa</taxon>
        <taxon>Chordata</taxon>
        <taxon>Craniata</taxon>
        <taxon>Vertebrata</taxon>
        <taxon>Euteleostomi</taxon>
        <taxon>Mammalia</taxon>
        <taxon>Eutheria</taxon>
        <taxon>Laurasiatheria</taxon>
        <taxon>Perissodactyla</taxon>
        <taxon>Equidae</taxon>
        <taxon>Equus</taxon>
    </lineage>
</organism>
<dbReference type="Proteomes" id="UP000694387">
    <property type="component" value="Chromosome 3"/>
</dbReference>
<dbReference type="Gene3D" id="2.60.40.10">
    <property type="entry name" value="Immunoglobulins"/>
    <property type="match status" value="1"/>
</dbReference>
<dbReference type="PANTHER" id="PTHR23267">
    <property type="entry name" value="IMMUNOGLOBULIN LIGHT CHAIN"/>
    <property type="match status" value="1"/>
</dbReference>
<proteinExistence type="predicted"/>
<evidence type="ECO:0000313" key="2">
    <source>
        <dbReference type="Proteomes" id="UP000694387"/>
    </source>
</evidence>
<accession>A0A9L0KM35</accession>
<name>A0A9L0KM35_EQUAS</name>
<reference evidence="1" key="3">
    <citation type="submission" date="2025-09" db="UniProtKB">
        <authorList>
            <consortium name="Ensembl"/>
        </authorList>
    </citation>
    <scope>IDENTIFICATION</scope>
</reference>
<evidence type="ECO:0000313" key="1">
    <source>
        <dbReference type="Ensembl" id="ENSEASP00005063041.1"/>
    </source>
</evidence>
<protein>
    <submittedName>
        <fullName evidence="1">Uncharacterized protein</fullName>
    </submittedName>
</protein>
<dbReference type="GeneTree" id="ENSGT00940000153934"/>